<evidence type="ECO:0000259" key="14">
    <source>
        <dbReference type="Pfam" id="PF02931"/>
    </source>
</evidence>
<dbReference type="GO" id="GO:0005230">
    <property type="term" value="F:extracellular ligand-gated monoatomic ion channel activity"/>
    <property type="evidence" value="ECO:0007669"/>
    <property type="project" value="InterPro"/>
</dbReference>
<proteinExistence type="predicted"/>
<feature type="compositionally biased region" description="Basic and acidic residues" evidence="11">
    <location>
        <begin position="375"/>
        <end position="393"/>
    </location>
</feature>
<evidence type="ECO:0000313" key="17">
    <source>
        <dbReference type="Proteomes" id="UP001295684"/>
    </source>
</evidence>
<evidence type="ECO:0000256" key="7">
    <source>
        <dbReference type="ARBA" id="ARBA00022989"/>
    </source>
</evidence>
<evidence type="ECO:0000256" key="5">
    <source>
        <dbReference type="ARBA" id="ARBA00022692"/>
    </source>
</evidence>
<evidence type="ECO:0000256" key="6">
    <source>
        <dbReference type="ARBA" id="ARBA00022729"/>
    </source>
</evidence>
<feature type="transmembrane region" description="Helical" evidence="12">
    <location>
        <begin position="242"/>
        <end position="264"/>
    </location>
</feature>
<evidence type="ECO:0000259" key="15">
    <source>
        <dbReference type="Pfam" id="PF02932"/>
    </source>
</evidence>
<dbReference type="Gene3D" id="1.20.58.390">
    <property type="entry name" value="Neurotransmitter-gated ion-channel transmembrane domain"/>
    <property type="match status" value="1"/>
</dbReference>
<dbReference type="GO" id="GO:0005886">
    <property type="term" value="C:plasma membrane"/>
    <property type="evidence" value="ECO:0007669"/>
    <property type="project" value="UniProtKB-SubCell"/>
</dbReference>
<dbReference type="Proteomes" id="UP001295684">
    <property type="component" value="Unassembled WGS sequence"/>
</dbReference>
<organism evidence="16 17">
    <name type="scientific">Euplotes crassus</name>
    <dbReference type="NCBI Taxonomy" id="5936"/>
    <lineage>
        <taxon>Eukaryota</taxon>
        <taxon>Sar</taxon>
        <taxon>Alveolata</taxon>
        <taxon>Ciliophora</taxon>
        <taxon>Intramacronucleata</taxon>
        <taxon>Spirotrichea</taxon>
        <taxon>Hypotrichia</taxon>
        <taxon>Euplotida</taxon>
        <taxon>Euplotidae</taxon>
        <taxon>Moneuplotes</taxon>
    </lineage>
</organism>
<dbReference type="InterPro" id="IPR006201">
    <property type="entry name" value="Neur_channel"/>
</dbReference>
<gene>
    <name evidence="16" type="ORF">ECRASSUSDP1_LOCUS21648</name>
</gene>
<keyword evidence="5 12" id="KW-0812">Transmembrane</keyword>
<keyword evidence="10" id="KW-0407">Ion channel</keyword>
<dbReference type="InterPro" id="IPR038050">
    <property type="entry name" value="Neuro_actylchol_rec"/>
</dbReference>
<evidence type="ECO:0000256" key="3">
    <source>
        <dbReference type="ARBA" id="ARBA00022448"/>
    </source>
</evidence>
<dbReference type="InterPro" id="IPR036734">
    <property type="entry name" value="Neur_chan_lig-bd_sf"/>
</dbReference>
<keyword evidence="3" id="KW-0813">Transport</keyword>
<dbReference type="GO" id="GO:0004888">
    <property type="term" value="F:transmembrane signaling receptor activity"/>
    <property type="evidence" value="ECO:0007669"/>
    <property type="project" value="InterPro"/>
</dbReference>
<feature type="signal peptide" evidence="13">
    <location>
        <begin position="1"/>
        <end position="22"/>
    </location>
</feature>
<feature type="transmembrane region" description="Helical" evidence="12">
    <location>
        <begin position="739"/>
        <end position="760"/>
    </location>
</feature>
<dbReference type="PANTHER" id="PTHR18945">
    <property type="entry name" value="NEUROTRANSMITTER GATED ION CHANNEL"/>
    <property type="match status" value="1"/>
</dbReference>
<dbReference type="EMBL" id="CAMPGE010022151">
    <property type="protein sequence ID" value="CAI2380216.1"/>
    <property type="molecule type" value="Genomic_DNA"/>
</dbReference>
<evidence type="ECO:0000256" key="2">
    <source>
        <dbReference type="ARBA" id="ARBA00004236"/>
    </source>
</evidence>
<evidence type="ECO:0000256" key="8">
    <source>
        <dbReference type="ARBA" id="ARBA00023065"/>
    </source>
</evidence>
<feature type="compositionally biased region" description="Basic and acidic residues" evidence="11">
    <location>
        <begin position="401"/>
        <end position="456"/>
    </location>
</feature>
<feature type="compositionally biased region" description="Basic and acidic residues" evidence="11">
    <location>
        <begin position="499"/>
        <end position="516"/>
    </location>
</feature>
<evidence type="ECO:0000256" key="10">
    <source>
        <dbReference type="ARBA" id="ARBA00023303"/>
    </source>
</evidence>
<feature type="transmembrane region" description="Helical" evidence="12">
    <location>
        <begin position="302"/>
        <end position="328"/>
    </location>
</feature>
<feature type="chain" id="PRO_5042036906" evidence="13">
    <location>
        <begin position="23"/>
        <end position="797"/>
    </location>
</feature>
<dbReference type="InterPro" id="IPR036719">
    <property type="entry name" value="Neuro-gated_channel_TM_sf"/>
</dbReference>
<keyword evidence="9 12" id="KW-0472">Membrane</keyword>
<keyword evidence="8" id="KW-0406">Ion transport</keyword>
<keyword evidence="4" id="KW-1003">Cell membrane</keyword>
<comment type="subcellular location">
    <subcellularLocation>
        <location evidence="2">Cell membrane</location>
    </subcellularLocation>
    <subcellularLocation>
        <location evidence="1">Membrane</location>
        <topology evidence="1">Multi-pass membrane protein</topology>
    </subcellularLocation>
</comment>
<keyword evidence="17" id="KW-1185">Reference proteome</keyword>
<feature type="region of interest" description="Disordered" evidence="11">
    <location>
        <begin position="362"/>
        <end position="516"/>
    </location>
</feature>
<accession>A0AAD1XVV2</accession>
<evidence type="ECO:0000256" key="13">
    <source>
        <dbReference type="SAM" id="SignalP"/>
    </source>
</evidence>
<feature type="transmembrane region" description="Helical" evidence="12">
    <location>
        <begin position="766"/>
        <end position="787"/>
    </location>
</feature>
<evidence type="ECO:0000256" key="9">
    <source>
        <dbReference type="ARBA" id="ARBA00023136"/>
    </source>
</evidence>
<keyword evidence="6 13" id="KW-0732">Signal</keyword>
<name>A0AAD1XVV2_EUPCR</name>
<protein>
    <submittedName>
        <fullName evidence="16">Uncharacterized protein</fullName>
    </submittedName>
</protein>
<feature type="domain" description="Neurotransmitter-gated ion-channel ligand-binding" evidence="14">
    <location>
        <begin position="25"/>
        <end position="242"/>
    </location>
</feature>
<reference evidence="16" key="1">
    <citation type="submission" date="2023-07" db="EMBL/GenBank/DDBJ databases">
        <authorList>
            <consortium name="AG Swart"/>
            <person name="Singh M."/>
            <person name="Singh A."/>
            <person name="Seah K."/>
            <person name="Emmerich C."/>
        </authorList>
    </citation>
    <scope>NUCLEOTIDE SEQUENCE</scope>
    <source>
        <strain evidence="16">DP1</strain>
    </source>
</reference>
<comment type="caution">
    <text evidence="16">The sequence shown here is derived from an EMBL/GenBank/DDBJ whole genome shotgun (WGS) entry which is preliminary data.</text>
</comment>
<evidence type="ECO:0000256" key="12">
    <source>
        <dbReference type="SAM" id="Phobius"/>
    </source>
</evidence>
<dbReference type="AlphaFoldDB" id="A0AAD1XVV2"/>
<dbReference type="InterPro" id="IPR006202">
    <property type="entry name" value="Neur_chan_lig-bd"/>
</dbReference>
<dbReference type="SUPFAM" id="SSF90112">
    <property type="entry name" value="Neurotransmitter-gated ion-channel transmembrane pore"/>
    <property type="match status" value="1"/>
</dbReference>
<evidence type="ECO:0000256" key="1">
    <source>
        <dbReference type="ARBA" id="ARBA00004141"/>
    </source>
</evidence>
<dbReference type="PRINTS" id="PR00253">
    <property type="entry name" value="GABAARECEPTR"/>
</dbReference>
<evidence type="ECO:0000256" key="11">
    <source>
        <dbReference type="SAM" id="MobiDB-lite"/>
    </source>
</evidence>
<keyword evidence="7 12" id="KW-1133">Transmembrane helix</keyword>
<dbReference type="Pfam" id="PF02932">
    <property type="entry name" value="Neur_chan_memb"/>
    <property type="match status" value="1"/>
</dbReference>
<feature type="domain" description="Neurotransmitter-gated ion-channel transmembrane" evidence="15">
    <location>
        <begin position="251"/>
        <end position="459"/>
    </location>
</feature>
<dbReference type="Pfam" id="PF02931">
    <property type="entry name" value="Neur_chan_LBD"/>
    <property type="match status" value="1"/>
</dbReference>
<feature type="transmembrane region" description="Helical" evidence="12">
    <location>
        <begin position="271"/>
        <end position="290"/>
    </location>
</feature>
<evidence type="ECO:0000256" key="4">
    <source>
        <dbReference type="ARBA" id="ARBA00022475"/>
    </source>
</evidence>
<dbReference type="Gene3D" id="2.70.170.10">
    <property type="entry name" value="Neurotransmitter-gated ion-channel ligand-binding domain"/>
    <property type="match status" value="1"/>
</dbReference>
<dbReference type="InterPro" id="IPR006028">
    <property type="entry name" value="GABAA/Glycine_rcpt"/>
</dbReference>
<sequence>MGPGPFKLLCVLQLVIAGFTRADPVIDTILTGYVSGQIPSGVSLPMTVDYQISLTPFSVVEELQMNMEVIYQEKLVWTFPSLAYQDNPAVPAKYKTAHVSLNSVIGRIWRPAVHITAMIRREAKDRSLILYPNGTLEFTSYNFVALHCEMKVRKIPFDRHECQFTFYLSNEDDSVLVLSGVQEPSSGQSQLSNDQEFVEQWSLQNTVFDIRVKPFKENNVYFGYSNRTHSGVKMTLELDRRYGYFLIYFFFPSLLVIFLTYAGFWLDKTAVPARVSIGITPILITLNLVSKANFNVPATSELTWMSLFFLGIFVFTSFGMLEYGILNFCNTFYVGRRKEINDNINKLRKREEKKEIKYLEEARRKASKENSSSDSDSKSSHQIKDQSEVKFSNDRSNTPEFTEKREDNKEDQSESSIDHHKAFDIDTSNDNKSENNKEHEEETEKEIDNDTNKESEIDSIAPKRLQFNLDEKHKGVSSLRIKNLDMREPSNQEPLRPIAKKDKTSGKSVKFADQRRSSSHYFDGNLELSKALDQKTQTLVPNLLGVHNMGILKSRFGSPNGANNLDANNISISKSSFVSSSSSDSSLSSSSESEFDNTKLLPPGVENRRMSKSFIVNFATSDKPWLEPKLKDSKTKLINKSHNNLIGELKAEKNGRASVNSLKRKKTYSKNDPEIYKTFVNQAKELYPKMYRNKNMAITSSKNMRKTDKKNMRIIKKIINLENTFFFHFCDFITFKFEYYVRIFFPLTFVYYLITIFVSLSDIKPLIYSLIILEILSIIGLMLFFIVKARLQKVKNK</sequence>
<evidence type="ECO:0000313" key="16">
    <source>
        <dbReference type="EMBL" id="CAI2380216.1"/>
    </source>
</evidence>
<dbReference type="InterPro" id="IPR006029">
    <property type="entry name" value="Neurotrans-gated_channel_TM"/>
</dbReference>
<dbReference type="SUPFAM" id="SSF63712">
    <property type="entry name" value="Nicotinic receptor ligand binding domain-like"/>
    <property type="match status" value="1"/>
</dbReference>